<dbReference type="InterPro" id="IPR013320">
    <property type="entry name" value="ConA-like_dom_sf"/>
</dbReference>
<keyword evidence="6" id="KW-0472">Membrane</keyword>
<evidence type="ECO:0000256" key="5">
    <source>
        <dbReference type="ARBA" id="ARBA00023295"/>
    </source>
</evidence>
<dbReference type="Pfam" id="PF26113">
    <property type="entry name" value="GH16_XgeA"/>
    <property type="match status" value="1"/>
</dbReference>
<dbReference type="EC" id="3.2.1.6" evidence="3"/>
<gene>
    <name evidence="8" type="ORF">K491DRAFT_610098</name>
</gene>
<evidence type="ECO:0000256" key="3">
    <source>
        <dbReference type="ARBA" id="ARBA00012599"/>
    </source>
</evidence>
<keyword evidence="9" id="KW-1185">Reference proteome</keyword>
<accession>A0A6A6SPK7</accession>
<comment type="similarity">
    <text evidence="2">Belongs to the glycosyl hydrolase 16 family.</text>
</comment>
<dbReference type="OrthoDB" id="192832at2759"/>
<protein>
    <recommendedName>
        <fullName evidence="3">endo-1,3(4)-beta-glucanase</fullName>
        <ecNumber evidence="3">3.2.1.6</ecNumber>
    </recommendedName>
</protein>
<evidence type="ECO:0000256" key="1">
    <source>
        <dbReference type="ARBA" id="ARBA00000124"/>
    </source>
</evidence>
<comment type="catalytic activity">
    <reaction evidence="1">
        <text>Endohydrolysis of (1-&gt;3)- or (1-&gt;4)-linkages in beta-D-glucans when the glucose residue whose reducing group is involved in the linkage to be hydrolyzed is itself substituted at C-3.</text>
        <dbReference type="EC" id="3.2.1.6"/>
    </reaction>
</comment>
<dbReference type="AlphaFoldDB" id="A0A6A6SPK7"/>
<dbReference type="PANTHER" id="PTHR10963:SF42">
    <property type="entry name" value="PUTATIVE (AFU_ORTHOLOGUE AFUA_5G02280)-RELATED"/>
    <property type="match status" value="1"/>
</dbReference>
<dbReference type="Gene3D" id="2.60.120.200">
    <property type="match status" value="1"/>
</dbReference>
<dbReference type="FunFam" id="2.60.120.200:FF:000114">
    <property type="entry name" value="Probable endo-1,3(4)-beta-glucanase NFIA_089530"/>
    <property type="match status" value="1"/>
</dbReference>
<dbReference type="SUPFAM" id="SSF49899">
    <property type="entry name" value="Concanavalin A-like lectins/glucanases"/>
    <property type="match status" value="1"/>
</dbReference>
<sequence>MTFATPIRPEYQTTELPPRHVPATTSSLDPRIWGWKTWLAVITVTAVVIASVVVGGILGVRIDPYPDYYRMNYRLQDTYEGSTFFEQFDYFTGWDPTHGFVHYVDALGSTQQNLTLISNSSSSALSPGHSAILRVDTSDTNATTGRRSVRLTSKKTYNQGLFIFDIIHSPYGCATWSALWLSDPSPQNWPVNGEIDVVEAVNLGDQGNQMTLHTSADCNMGNGKMKRKQTGKTLSYDCYNGTNSNSGCGVQGAPSSYGAAFNAMGGGIYAMELRNEGIRVWMFARDAIPADISGGNPDPSSWGTPLADFPSLKCDVGNHFRNQSIIANIDLCGDWAGQQSVFGAGEICTGTCEEWVAARADSFTEAYWEFGGFWVYQAAV</sequence>
<evidence type="ECO:0000313" key="9">
    <source>
        <dbReference type="Proteomes" id="UP000799324"/>
    </source>
</evidence>
<dbReference type="GO" id="GO:0052861">
    <property type="term" value="F:endo-1,3(4)-beta-glucanase activity"/>
    <property type="evidence" value="ECO:0007669"/>
    <property type="project" value="UniProtKB-EC"/>
</dbReference>
<organism evidence="8 9">
    <name type="scientific">Lophiostoma macrostomum CBS 122681</name>
    <dbReference type="NCBI Taxonomy" id="1314788"/>
    <lineage>
        <taxon>Eukaryota</taxon>
        <taxon>Fungi</taxon>
        <taxon>Dikarya</taxon>
        <taxon>Ascomycota</taxon>
        <taxon>Pezizomycotina</taxon>
        <taxon>Dothideomycetes</taxon>
        <taxon>Pleosporomycetidae</taxon>
        <taxon>Pleosporales</taxon>
        <taxon>Lophiostomataceae</taxon>
        <taxon>Lophiostoma</taxon>
    </lineage>
</organism>
<dbReference type="EMBL" id="MU004479">
    <property type="protein sequence ID" value="KAF2649785.1"/>
    <property type="molecule type" value="Genomic_DNA"/>
</dbReference>
<reference evidence="8" key="1">
    <citation type="journal article" date="2020" name="Stud. Mycol.">
        <title>101 Dothideomycetes genomes: a test case for predicting lifestyles and emergence of pathogens.</title>
        <authorList>
            <person name="Haridas S."/>
            <person name="Albert R."/>
            <person name="Binder M."/>
            <person name="Bloem J."/>
            <person name="Labutti K."/>
            <person name="Salamov A."/>
            <person name="Andreopoulos B."/>
            <person name="Baker S."/>
            <person name="Barry K."/>
            <person name="Bills G."/>
            <person name="Bluhm B."/>
            <person name="Cannon C."/>
            <person name="Castanera R."/>
            <person name="Culley D."/>
            <person name="Daum C."/>
            <person name="Ezra D."/>
            <person name="Gonzalez J."/>
            <person name="Henrissat B."/>
            <person name="Kuo A."/>
            <person name="Liang C."/>
            <person name="Lipzen A."/>
            <person name="Lutzoni F."/>
            <person name="Magnuson J."/>
            <person name="Mondo S."/>
            <person name="Nolan M."/>
            <person name="Ohm R."/>
            <person name="Pangilinan J."/>
            <person name="Park H.-J."/>
            <person name="Ramirez L."/>
            <person name="Alfaro M."/>
            <person name="Sun H."/>
            <person name="Tritt A."/>
            <person name="Yoshinaga Y."/>
            <person name="Zwiers L.-H."/>
            <person name="Turgeon B."/>
            <person name="Goodwin S."/>
            <person name="Spatafora J."/>
            <person name="Crous P."/>
            <person name="Grigoriev I."/>
        </authorList>
    </citation>
    <scope>NUCLEOTIDE SEQUENCE</scope>
    <source>
        <strain evidence="8">CBS 122681</strain>
    </source>
</reference>
<dbReference type="InterPro" id="IPR050546">
    <property type="entry name" value="Glycosyl_Hydrlase_16"/>
</dbReference>
<keyword evidence="5" id="KW-0326">Glycosidase</keyword>
<dbReference type="CDD" id="cd02181">
    <property type="entry name" value="GH16_fungal_Lam16A_glucanase"/>
    <property type="match status" value="1"/>
</dbReference>
<keyword evidence="6" id="KW-0812">Transmembrane</keyword>
<feature type="transmembrane region" description="Helical" evidence="6">
    <location>
        <begin position="38"/>
        <end position="60"/>
    </location>
</feature>
<dbReference type="GO" id="GO:0009251">
    <property type="term" value="P:glucan catabolic process"/>
    <property type="evidence" value="ECO:0007669"/>
    <property type="project" value="TreeGrafter"/>
</dbReference>
<dbReference type="PANTHER" id="PTHR10963">
    <property type="entry name" value="GLYCOSYL HYDROLASE-RELATED"/>
    <property type="match status" value="1"/>
</dbReference>
<evidence type="ECO:0000256" key="4">
    <source>
        <dbReference type="ARBA" id="ARBA00022801"/>
    </source>
</evidence>
<dbReference type="InterPro" id="IPR000757">
    <property type="entry name" value="Beta-glucanase-like"/>
</dbReference>
<proteinExistence type="inferred from homology"/>
<dbReference type="PROSITE" id="PS51762">
    <property type="entry name" value="GH16_2"/>
    <property type="match status" value="1"/>
</dbReference>
<evidence type="ECO:0000256" key="6">
    <source>
        <dbReference type="SAM" id="Phobius"/>
    </source>
</evidence>
<keyword evidence="6" id="KW-1133">Transmembrane helix</keyword>
<evidence type="ECO:0000313" key="8">
    <source>
        <dbReference type="EMBL" id="KAF2649785.1"/>
    </source>
</evidence>
<keyword evidence="4 8" id="KW-0378">Hydrolase</keyword>
<feature type="domain" description="GH16" evidence="7">
    <location>
        <begin position="58"/>
        <end position="344"/>
    </location>
</feature>
<evidence type="ECO:0000256" key="2">
    <source>
        <dbReference type="ARBA" id="ARBA00006865"/>
    </source>
</evidence>
<evidence type="ECO:0000259" key="7">
    <source>
        <dbReference type="PROSITE" id="PS51762"/>
    </source>
</evidence>
<dbReference type="Proteomes" id="UP000799324">
    <property type="component" value="Unassembled WGS sequence"/>
</dbReference>
<name>A0A6A6SPK7_9PLEO</name>